<dbReference type="AlphaFoldDB" id="A0A6J7RQE7"/>
<dbReference type="EMBL" id="CAFBPX010000038">
    <property type="protein sequence ID" value="CAB5031057.1"/>
    <property type="molecule type" value="Genomic_DNA"/>
</dbReference>
<accession>A0A6J7RQE7</accession>
<dbReference type="InterPro" id="IPR013429">
    <property type="entry name" value="Regulatory_FmdB_Zinc_ribbon"/>
</dbReference>
<organism evidence="4">
    <name type="scientific">freshwater metagenome</name>
    <dbReference type="NCBI Taxonomy" id="449393"/>
    <lineage>
        <taxon>unclassified sequences</taxon>
        <taxon>metagenomes</taxon>
        <taxon>ecological metagenomes</taxon>
    </lineage>
</organism>
<evidence type="ECO:0000313" key="4">
    <source>
        <dbReference type="EMBL" id="CAB5031057.1"/>
    </source>
</evidence>
<feature type="domain" description="Putative regulatory protein FmdB zinc ribbon" evidence="2">
    <location>
        <begin position="1"/>
        <end position="40"/>
    </location>
</feature>
<reference evidence="4" key="1">
    <citation type="submission" date="2020-05" db="EMBL/GenBank/DDBJ databases">
        <authorList>
            <person name="Chiriac C."/>
            <person name="Salcher M."/>
            <person name="Ghai R."/>
            <person name="Kavagutti S V."/>
        </authorList>
    </citation>
    <scope>NUCLEOTIDE SEQUENCE</scope>
</reference>
<gene>
    <name evidence="3" type="ORF">UFOPK3522_00130</name>
    <name evidence="4" type="ORF">UFOPK4175_00325</name>
</gene>
<sequence>MPTYEYRRPDGTTFEIVQKMADDALKVDPETGVPVERVFHPVAIHFKGKGFHNTDYGTKRRNRELEASAKEGADKHDAKSADKAKAKSESSSSDAPKSDLKPKAKSEEKKPKSPPSGSKD</sequence>
<evidence type="ECO:0000313" key="3">
    <source>
        <dbReference type="EMBL" id="CAB4335181.1"/>
    </source>
</evidence>
<name>A0A6J7RQE7_9ZZZZ</name>
<dbReference type="NCBIfam" id="TIGR02605">
    <property type="entry name" value="CxxC_CxxC_SSSS"/>
    <property type="match status" value="1"/>
</dbReference>
<evidence type="ECO:0000259" key="2">
    <source>
        <dbReference type="SMART" id="SM00834"/>
    </source>
</evidence>
<feature type="compositionally biased region" description="Basic and acidic residues" evidence="1">
    <location>
        <begin position="63"/>
        <end position="88"/>
    </location>
</feature>
<feature type="compositionally biased region" description="Basic and acidic residues" evidence="1">
    <location>
        <begin position="96"/>
        <end position="111"/>
    </location>
</feature>
<protein>
    <submittedName>
        <fullName evidence="4">Unannotated protein</fullName>
    </submittedName>
</protein>
<dbReference type="SMART" id="SM00834">
    <property type="entry name" value="CxxC_CXXC_SSSS"/>
    <property type="match status" value="1"/>
</dbReference>
<dbReference type="EMBL" id="CAESAO010000006">
    <property type="protein sequence ID" value="CAB4335181.1"/>
    <property type="molecule type" value="Genomic_DNA"/>
</dbReference>
<proteinExistence type="predicted"/>
<feature type="region of interest" description="Disordered" evidence="1">
    <location>
        <begin position="47"/>
        <end position="120"/>
    </location>
</feature>
<evidence type="ECO:0000256" key="1">
    <source>
        <dbReference type="SAM" id="MobiDB-lite"/>
    </source>
</evidence>